<keyword evidence="2" id="KW-1185">Reference proteome</keyword>
<proteinExistence type="predicted"/>
<evidence type="ECO:0008006" key="3">
    <source>
        <dbReference type="Google" id="ProtNLM"/>
    </source>
</evidence>
<dbReference type="Pfam" id="PF13852">
    <property type="entry name" value="DUF4197"/>
    <property type="match status" value="1"/>
</dbReference>
<dbReference type="InterPro" id="IPR025245">
    <property type="entry name" value="DUF4197"/>
</dbReference>
<protein>
    <recommendedName>
        <fullName evidence="3">DUF4197 domain-containing protein</fullName>
    </recommendedName>
</protein>
<evidence type="ECO:0000313" key="1">
    <source>
        <dbReference type="EMBL" id="BBO71360.1"/>
    </source>
</evidence>
<dbReference type="RefSeq" id="WP_155319215.1">
    <property type="nucleotide sequence ID" value="NZ_AP021874.1"/>
</dbReference>
<dbReference type="EMBL" id="AP021874">
    <property type="protein sequence ID" value="BBO71360.1"/>
    <property type="molecule type" value="Genomic_DNA"/>
</dbReference>
<name>A0A5K7YST0_9BACT</name>
<dbReference type="KEGG" id="dalk:DSCA_52900"/>
<gene>
    <name evidence="1" type="ORF">DSCA_52900</name>
</gene>
<evidence type="ECO:0000313" key="2">
    <source>
        <dbReference type="Proteomes" id="UP000427906"/>
    </source>
</evidence>
<organism evidence="1 2">
    <name type="scientific">Desulfosarcina alkanivorans</name>
    <dbReference type="NCBI Taxonomy" id="571177"/>
    <lineage>
        <taxon>Bacteria</taxon>
        <taxon>Pseudomonadati</taxon>
        <taxon>Thermodesulfobacteriota</taxon>
        <taxon>Desulfobacteria</taxon>
        <taxon>Desulfobacterales</taxon>
        <taxon>Desulfosarcinaceae</taxon>
        <taxon>Desulfosarcina</taxon>
    </lineage>
</organism>
<reference evidence="1 2" key="1">
    <citation type="submission" date="2019-11" db="EMBL/GenBank/DDBJ databases">
        <title>Comparative genomics of hydrocarbon-degrading Desulfosarcina strains.</title>
        <authorList>
            <person name="Watanabe M."/>
            <person name="Kojima H."/>
            <person name="Fukui M."/>
        </authorList>
    </citation>
    <scope>NUCLEOTIDE SEQUENCE [LARGE SCALE GENOMIC DNA]</scope>
    <source>
        <strain evidence="1 2">PL12</strain>
    </source>
</reference>
<dbReference type="Proteomes" id="UP000427906">
    <property type="component" value="Chromosome"/>
</dbReference>
<sequence>MNREKLLVGACTMILLLTPFSPGFAGWGDLLKTVQEAVEGSSGPSRGEIVDGLKQALEIGTGNTVRALSRLDGYYGHPEVNIPLPQSVQTVEKLLRTTGFGPQLDAFELSMNRAAEKAAPEAEALFVDAIKAMTFADAQQILKGADDAATVYFRDKTADQLQALFKPIVHASMDRVGVTRTYRSLSEKMETLPFAADYAVDLDDYVTGKSIDGLFIRLAQEEARIRNDPAARVTELLQKVFR</sequence>
<accession>A0A5K7YST0</accession>
<dbReference type="AlphaFoldDB" id="A0A5K7YST0"/>
<dbReference type="OrthoDB" id="9789685at2"/>